<proteinExistence type="predicted"/>
<organism evidence="1 2">
    <name type="scientific">Hungatella hathewayi DSM 13479</name>
    <dbReference type="NCBI Taxonomy" id="566550"/>
    <lineage>
        <taxon>Bacteria</taxon>
        <taxon>Bacillati</taxon>
        <taxon>Bacillota</taxon>
        <taxon>Clostridia</taxon>
        <taxon>Lachnospirales</taxon>
        <taxon>Lachnospiraceae</taxon>
        <taxon>Hungatella</taxon>
    </lineage>
</organism>
<reference evidence="1 2" key="1">
    <citation type="submission" date="2010-01" db="EMBL/GenBank/DDBJ databases">
        <authorList>
            <person name="Weinstock G."/>
            <person name="Sodergren E."/>
            <person name="Clifton S."/>
            <person name="Fulton L."/>
            <person name="Fulton B."/>
            <person name="Courtney L."/>
            <person name="Fronick C."/>
            <person name="Harrison M."/>
            <person name="Strong C."/>
            <person name="Farmer C."/>
            <person name="Delahaunty K."/>
            <person name="Markovic C."/>
            <person name="Hall O."/>
            <person name="Minx P."/>
            <person name="Tomlinson C."/>
            <person name="Mitreva M."/>
            <person name="Nelson J."/>
            <person name="Hou S."/>
            <person name="Wollam A."/>
            <person name="Pepin K.H."/>
            <person name="Johnson M."/>
            <person name="Bhonagiri V."/>
            <person name="Nash W.E."/>
            <person name="Warren W."/>
            <person name="Chinwalla A."/>
            <person name="Mardis E.R."/>
            <person name="Wilson R.K."/>
        </authorList>
    </citation>
    <scope>NUCLEOTIDE SEQUENCE [LARGE SCALE GENOMIC DNA]</scope>
    <source>
        <strain evidence="1 2">DSM 13479</strain>
    </source>
</reference>
<dbReference type="HOGENOM" id="CLU_3136550_0_0_9"/>
<accession>D3AJD8</accession>
<dbReference type="Proteomes" id="UP000004968">
    <property type="component" value="Unassembled WGS sequence"/>
</dbReference>
<protein>
    <submittedName>
        <fullName evidence="1">Uncharacterized protein</fullName>
    </submittedName>
</protein>
<dbReference type="EMBL" id="ACIO01000312">
    <property type="protein sequence ID" value="EFC98058.1"/>
    <property type="molecule type" value="Genomic_DNA"/>
</dbReference>
<evidence type="ECO:0000313" key="1">
    <source>
        <dbReference type="EMBL" id="EFC98058.1"/>
    </source>
</evidence>
<evidence type="ECO:0000313" key="2">
    <source>
        <dbReference type="Proteomes" id="UP000004968"/>
    </source>
</evidence>
<sequence>MKISCLRKSLRYREMTRGAEGFYSSRLIPSKTERGASIPCFKRSRRNFP</sequence>
<gene>
    <name evidence="1" type="ORF">CLOSTHATH_03729</name>
</gene>
<name>D3AJD8_9FIRM</name>
<dbReference type="AlphaFoldDB" id="D3AJD8"/>
<comment type="caution">
    <text evidence="1">The sequence shown here is derived from an EMBL/GenBank/DDBJ whole genome shotgun (WGS) entry which is preliminary data.</text>
</comment>